<keyword evidence="2" id="KW-1185">Reference proteome</keyword>
<reference evidence="1 2" key="1">
    <citation type="submission" date="2019-02" db="EMBL/GenBank/DDBJ databases">
        <authorList>
            <person name="Li Y."/>
        </authorList>
    </citation>
    <scope>NUCLEOTIDE SEQUENCE [LARGE SCALE GENOMIC DNA]</scope>
    <source>
        <strain evidence="1 2">30C10-4-7</strain>
    </source>
</reference>
<gene>
    <name evidence="1" type="ORF">EWE74_11670</name>
</gene>
<dbReference type="OrthoDB" id="1035036at2"/>
<organism evidence="1 2">
    <name type="scientific">Sphingobacterium corticibacterium</name>
    <dbReference type="NCBI Taxonomy" id="2484746"/>
    <lineage>
        <taxon>Bacteria</taxon>
        <taxon>Pseudomonadati</taxon>
        <taxon>Bacteroidota</taxon>
        <taxon>Sphingobacteriia</taxon>
        <taxon>Sphingobacteriales</taxon>
        <taxon>Sphingobacteriaceae</taxon>
        <taxon>Sphingobacterium</taxon>
    </lineage>
</organism>
<dbReference type="Proteomes" id="UP000292855">
    <property type="component" value="Unassembled WGS sequence"/>
</dbReference>
<proteinExistence type="predicted"/>
<comment type="caution">
    <text evidence="1">The sequence shown here is derived from an EMBL/GenBank/DDBJ whole genome shotgun (WGS) entry which is preliminary data.</text>
</comment>
<dbReference type="SUPFAM" id="SSF48452">
    <property type="entry name" value="TPR-like"/>
    <property type="match status" value="1"/>
</dbReference>
<accession>A0A4Q6XIH5</accession>
<dbReference type="Gene3D" id="1.25.40.390">
    <property type="match status" value="1"/>
</dbReference>
<evidence type="ECO:0000313" key="1">
    <source>
        <dbReference type="EMBL" id="RZF59800.1"/>
    </source>
</evidence>
<dbReference type="InterPro" id="IPR011990">
    <property type="entry name" value="TPR-like_helical_dom_sf"/>
</dbReference>
<dbReference type="AlphaFoldDB" id="A0A4Q6XIH5"/>
<dbReference type="PROSITE" id="PS51257">
    <property type="entry name" value="PROKAR_LIPOPROTEIN"/>
    <property type="match status" value="1"/>
</dbReference>
<dbReference type="EMBL" id="SGIT01000002">
    <property type="protein sequence ID" value="RZF59800.1"/>
    <property type="molecule type" value="Genomic_DNA"/>
</dbReference>
<name>A0A4Q6XIH5_9SPHI</name>
<sequence>MNIRRSFFVCGIATVALTLTGCSRYFEVDTNDILLDKDYLKESNELYSGYMGVASKMQAIADQTVFLSDLRTDLLEPTANAPQDLWDLYNFKEKLGNSFANPRPYYDLIVNANAYLSKIIAYRKSNPTAIEEAHYAALISGTIRFKVWTYLTLGKLYGQVAYFDDPELNLDKIGEIPVIGFDELIPKLITLMENGEDGVNGLYEANWGNILYPGIPANQQDLVWNMICPSPAPLRMELYLWNKEYQRVVDIGIPFISDGGGKRYKVSNEDWNGEWIQAFTRDPITRTRVLINMVPYDFERNQTNRLIRFFSNEEPSVYYLKPTEVAMQRYESQLRYDGHTLGDRYRGVDFTYYFQNGEWVIRKFSRDRESASEIYKNNVHISIYRDSDVHFFVIEALNNLGKFGPAEALFNDGVELYRSRNGDNLEAPFDDPTINSHFAINMGIRRRVSLAPVYPQGLSKDDLDTEEKKRAYMKALDKLVAEETLMESAGEAKAYFALMRIAKRWNDPAILADIVSAKYPDGQKQQVRGHLMNEQNWFVKYPLK</sequence>
<dbReference type="GO" id="GO:0009279">
    <property type="term" value="C:cell outer membrane"/>
    <property type="evidence" value="ECO:0007669"/>
    <property type="project" value="UniProtKB-SubCell"/>
</dbReference>
<protein>
    <submittedName>
        <fullName evidence="1">RagB/SusD family nutrient uptake outer membrane protein</fullName>
    </submittedName>
</protein>
<evidence type="ECO:0000313" key="2">
    <source>
        <dbReference type="Proteomes" id="UP000292855"/>
    </source>
</evidence>